<keyword evidence="5" id="KW-1185">Reference proteome</keyword>
<dbReference type="Gene3D" id="3.90.1150.200">
    <property type="match status" value="1"/>
</dbReference>
<name>A0A429X6V7_SIMTE</name>
<reference evidence="2 5" key="2">
    <citation type="submission" date="2021-03" db="EMBL/GenBank/DDBJ databases">
        <title>Antimicrobial resistance genes in bacteria isolated from Japanese honey, and their potential for conferring macrolide and lincosamide resistance in the American foulbrood pathogen Paenibacillus larvae.</title>
        <authorList>
            <person name="Okamoto M."/>
            <person name="Kumagai M."/>
            <person name="Kanamori H."/>
            <person name="Takamatsu D."/>
        </authorList>
    </citation>
    <scope>NUCLEOTIDE SEQUENCE [LARGE SCALE GENOMIC DNA]</scope>
    <source>
        <strain evidence="2 5">J6TS1</strain>
    </source>
</reference>
<feature type="domain" description="YdhG-like" evidence="1">
    <location>
        <begin position="20"/>
        <end position="117"/>
    </location>
</feature>
<comment type="caution">
    <text evidence="3">The sequence shown here is derived from an EMBL/GenBank/DDBJ whole genome shotgun (WGS) entry which is preliminary data.</text>
</comment>
<gene>
    <name evidence="2" type="primary">ydeI</name>
    <name evidence="3" type="ORF">D5F11_014905</name>
    <name evidence="2" type="ORF">J6TS1_09550</name>
</gene>
<evidence type="ECO:0000313" key="4">
    <source>
        <dbReference type="Proteomes" id="UP000287296"/>
    </source>
</evidence>
<proteinExistence type="predicted"/>
<dbReference type="InterPro" id="IPR014922">
    <property type="entry name" value="YdhG-like"/>
</dbReference>
<dbReference type="EMBL" id="BORJ01000002">
    <property type="protein sequence ID" value="GIN95085.1"/>
    <property type="molecule type" value="Genomic_DNA"/>
</dbReference>
<organism evidence="3 4">
    <name type="scientific">Siminovitchia terrae</name>
    <name type="common">Bacillus terrae</name>
    <dbReference type="NCBI Taxonomy" id="1914933"/>
    <lineage>
        <taxon>Bacteria</taxon>
        <taxon>Bacillati</taxon>
        <taxon>Bacillota</taxon>
        <taxon>Bacilli</taxon>
        <taxon>Bacillales</taxon>
        <taxon>Bacillaceae</taxon>
        <taxon>Siminovitchia</taxon>
    </lineage>
</organism>
<evidence type="ECO:0000313" key="5">
    <source>
        <dbReference type="Proteomes" id="UP000680670"/>
    </source>
</evidence>
<dbReference type="InterPro" id="IPR016786">
    <property type="entry name" value="YdeI_bac"/>
</dbReference>
<accession>A0A429X6V7</accession>
<dbReference type="Proteomes" id="UP000680670">
    <property type="component" value="Unassembled WGS sequence"/>
</dbReference>
<dbReference type="PIRSF" id="PIRSF021308">
    <property type="entry name" value="UCP021308"/>
    <property type="match status" value="1"/>
</dbReference>
<dbReference type="SUPFAM" id="SSF159888">
    <property type="entry name" value="YdhG-like"/>
    <property type="match status" value="1"/>
</dbReference>
<dbReference type="Proteomes" id="UP000287296">
    <property type="component" value="Unassembled WGS sequence"/>
</dbReference>
<protein>
    <recommendedName>
        <fullName evidence="1">YdhG-like domain-containing protein</fullName>
    </recommendedName>
</protein>
<dbReference type="EMBL" id="QYTW02000015">
    <property type="protein sequence ID" value="RST58933.1"/>
    <property type="molecule type" value="Genomic_DNA"/>
</dbReference>
<reference evidence="3 4" key="1">
    <citation type="submission" date="2018-12" db="EMBL/GenBank/DDBJ databases">
        <authorList>
            <person name="Sun L."/>
            <person name="Chen Z."/>
        </authorList>
    </citation>
    <scope>NUCLEOTIDE SEQUENCE [LARGE SCALE GENOMIC DNA]</scope>
    <source>
        <strain evidence="3 4">LMG 29736</strain>
    </source>
</reference>
<dbReference type="AlphaFoldDB" id="A0A429X6V7"/>
<evidence type="ECO:0000313" key="2">
    <source>
        <dbReference type="EMBL" id="GIN95085.1"/>
    </source>
</evidence>
<evidence type="ECO:0000259" key="1">
    <source>
        <dbReference type="Pfam" id="PF08818"/>
    </source>
</evidence>
<dbReference type="RefSeq" id="WP_120116918.1">
    <property type="nucleotide sequence ID" value="NZ_BORI01000001.1"/>
</dbReference>
<dbReference type="Pfam" id="PF08818">
    <property type="entry name" value="DUF1801"/>
    <property type="match status" value="1"/>
</dbReference>
<dbReference type="OrthoDB" id="214150at2"/>
<evidence type="ECO:0000313" key="3">
    <source>
        <dbReference type="EMBL" id="RST58933.1"/>
    </source>
</evidence>
<dbReference type="Pfam" id="PF13376">
    <property type="entry name" value="OmdA"/>
    <property type="match status" value="1"/>
</dbReference>
<sequence>MKNSETNPKVEEFLSKAKKWKKEYEKLRNIILDCELSEEFKWRNPCYTFEKKNIVLIQGFKEYCALLFPKGALLKDTHGILVQQTENVQAARQIRFNNLQEIVELETILKTYIHQAIEIEKAGLTVKKNTEFSIPKELQNKFEEIPDLKTAFEALTPGRQRAYSLYFSAPKKSVTRESRIEKYMQHILNGKGLND</sequence>